<dbReference type="AlphaFoldDB" id="A4BNL4"/>
<keyword evidence="8 10" id="KW-1133">Transmembrane helix</keyword>
<dbReference type="InterPro" id="IPR003593">
    <property type="entry name" value="AAA+_ATPase"/>
</dbReference>
<keyword evidence="9 10" id="KW-0472">Membrane</keyword>
<dbReference type="InterPro" id="IPR003439">
    <property type="entry name" value="ABC_transporter-like_ATP-bd"/>
</dbReference>
<organism evidence="15 16">
    <name type="scientific">Nitrococcus mobilis Nb-231</name>
    <dbReference type="NCBI Taxonomy" id="314278"/>
    <lineage>
        <taxon>Bacteria</taxon>
        <taxon>Pseudomonadati</taxon>
        <taxon>Pseudomonadota</taxon>
        <taxon>Gammaproteobacteria</taxon>
        <taxon>Chromatiales</taxon>
        <taxon>Ectothiorhodospiraceae</taxon>
        <taxon>Nitrococcus</taxon>
    </lineage>
</organism>
<keyword evidence="16" id="KW-1185">Reference proteome</keyword>
<evidence type="ECO:0000256" key="1">
    <source>
        <dbReference type="ARBA" id="ARBA00004651"/>
    </source>
</evidence>
<dbReference type="eggNOG" id="COG0664">
    <property type="taxonomic scope" value="Bacteria"/>
</dbReference>
<protein>
    <submittedName>
        <fullName evidence="15">Probable fusion of ABC transporter-type transmembrane and ATP binding protein</fullName>
    </submittedName>
</protein>
<comment type="subcellular location">
    <subcellularLocation>
        <location evidence="1">Cell membrane</location>
        <topology evidence="1">Multi-pass membrane protein</topology>
    </subcellularLocation>
</comment>
<dbReference type="GO" id="GO:0006508">
    <property type="term" value="P:proteolysis"/>
    <property type="evidence" value="ECO:0007669"/>
    <property type="project" value="InterPro"/>
</dbReference>
<dbReference type="STRING" id="314278.NB231_10183"/>
<dbReference type="CDD" id="cd02418">
    <property type="entry name" value="Peptidase_C39B"/>
    <property type="match status" value="1"/>
</dbReference>
<evidence type="ECO:0000259" key="13">
    <source>
        <dbReference type="PROSITE" id="PS50929"/>
    </source>
</evidence>
<dbReference type="Gene3D" id="3.90.70.10">
    <property type="entry name" value="Cysteine proteinases"/>
    <property type="match status" value="1"/>
</dbReference>
<feature type="transmembrane region" description="Helical" evidence="10">
    <location>
        <begin position="729"/>
        <end position="753"/>
    </location>
</feature>
<keyword evidence="7" id="KW-0067">ATP-binding</keyword>
<dbReference type="PROSITE" id="PS50893">
    <property type="entry name" value="ABC_TRANSPORTER_2"/>
    <property type="match status" value="1"/>
</dbReference>
<feature type="transmembrane region" description="Helical" evidence="10">
    <location>
        <begin position="475"/>
        <end position="497"/>
    </location>
</feature>
<dbReference type="PANTHER" id="PTHR43394:SF1">
    <property type="entry name" value="ATP-BINDING CASSETTE SUB-FAMILY B MEMBER 10, MITOCHONDRIAL"/>
    <property type="match status" value="1"/>
</dbReference>
<dbReference type="FunFam" id="3.40.50.300:FF:000299">
    <property type="entry name" value="ABC transporter ATP-binding protein/permease"/>
    <property type="match status" value="1"/>
</dbReference>
<dbReference type="Gene3D" id="1.20.1560.10">
    <property type="entry name" value="ABC transporter type 1, transmembrane domain"/>
    <property type="match status" value="1"/>
</dbReference>
<keyword evidence="3" id="KW-1003">Cell membrane</keyword>
<dbReference type="Gene3D" id="3.40.50.300">
    <property type="entry name" value="P-loop containing nucleotide triphosphate hydrolases"/>
    <property type="match status" value="1"/>
</dbReference>
<dbReference type="Pfam" id="PF00005">
    <property type="entry name" value="ABC_tran"/>
    <property type="match status" value="1"/>
</dbReference>
<dbReference type="GO" id="GO:0005524">
    <property type="term" value="F:ATP binding"/>
    <property type="evidence" value="ECO:0007669"/>
    <property type="project" value="UniProtKB-KW"/>
</dbReference>
<dbReference type="Proteomes" id="UP000003374">
    <property type="component" value="Unassembled WGS sequence"/>
</dbReference>
<dbReference type="eggNOG" id="COG2274">
    <property type="taxonomic scope" value="Bacteria"/>
</dbReference>
<dbReference type="SMART" id="SM00382">
    <property type="entry name" value="AAA"/>
    <property type="match status" value="1"/>
</dbReference>
<dbReference type="Pfam" id="PF00027">
    <property type="entry name" value="cNMP_binding"/>
    <property type="match status" value="2"/>
</dbReference>
<sequence length="1036" mass="115882">MSLARRLSTAPKRRREGEQPVDTVALTDFLATVEILSAFSREQLAVLGSQAEIKVYDFGDTVCNAGEPETGLYIIKSGAVRVFTEDRGKEISMGIRKEGEVFAEIAALRDYRHESSVRASSRTELIHIPRAAFSAILADNKQAETYIAHYAAIQAAGGFVTRLFDLRRKVDKNELEELIRSIGVKRVRPGQVIVEQDARDEQRLFVIRKGRVRLMRTEEGRDYPLASLRQGDVFGEKACLLQQEQVASAIADSDTTLIVITQQTVHFILERNPKLRELLEERIRFLERDLLRQKKLAERRGRRVLLDLTSRPGLGERVLKRFPLVAQAEEMDCGAACLAMICKHYGIPMTLGKLRELANVTTEGATLDSLARVGESLGFTTRAVKCTYQALLGFDLPFIAHWEGYHYIVVYGVSKSHVWIADPALGFNKMTLEEFEKGWSGTCLLFTPGTEMVQIATGRSPWVRFVGYLRPYKGILGYLAMATLVIELLGVAPPIIVQNILDRVVVHQSFQLLHILIIGLVIAHLFTQLTNLLRGFLASFMVRNLDFAMMSQFFKHTLSLPISFFSTRKTGDIFARFQENMTIRAFLTQSTITTLLNLLMVFVYFIVLFLYNVKMTLLLIMLIVPIVLLTVLITPKIKNYARSSFTASTDAESTLMETLAAAETVKGMGIERSLRLKWEKKYAKSLEVNYQAQRFETIVGTLGQLFSATTTIVILWVGANLVLNQELTIGQLIAFNMLMGSVMSPLMGLVGLWDQINEAGVAMERLGDVLDLEPEQKAAEVSTRIVLPDLRGDIRFEGVYFRYGGRENPYVLENISFAIKPGEVVAVVGQSGSGKTTLSKLLVGFYLPTEGRISVDGYDLSLIDKEYFRAHIGYVMQNNLLFSGTLAENIAIGEENPDQRRIVEVAKLADAHGFISNFPLGYQQVVGERGMGLSGGQVQRLCIARALYHDPNLLVFDEATSALDTQSESNILKSMREILKGRTAVVIAHRLSTVMEADKILVLYQGRLVEEGPHQDLVNKKGMYYQLVQKQIAGAR</sequence>
<dbReference type="CDD" id="cd00038">
    <property type="entry name" value="CAP_ED"/>
    <property type="match status" value="2"/>
</dbReference>
<feature type="transmembrane region" description="Helical" evidence="10">
    <location>
        <begin position="509"/>
        <end position="527"/>
    </location>
</feature>
<dbReference type="OrthoDB" id="6336411at2"/>
<evidence type="ECO:0000256" key="5">
    <source>
        <dbReference type="ARBA" id="ARBA00022741"/>
    </source>
</evidence>
<evidence type="ECO:0000256" key="9">
    <source>
        <dbReference type="ARBA" id="ARBA00023136"/>
    </source>
</evidence>
<feature type="domain" description="Peptidase C39" evidence="14">
    <location>
        <begin position="327"/>
        <end position="446"/>
    </location>
</feature>
<dbReference type="GO" id="GO:0005886">
    <property type="term" value="C:plasma membrane"/>
    <property type="evidence" value="ECO:0007669"/>
    <property type="project" value="UniProtKB-SubCell"/>
</dbReference>
<evidence type="ECO:0000256" key="2">
    <source>
        <dbReference type="ARBA" id="ARBA00022448"/>
    </source>
</evidence>
<feature type="transmembrane region" description="Helical" evidence="10">
    <location>
        <begin position="617"/>
        <end position="634"/>
    </location>
</feature>
<evidence type="ECO:0000256" key="10">
    <source>
        <dbReference type="SAM" id="Phobius"/>
    </source>
</evidence>
<dbReference type="InterPro" id="IPR014710">
    <property type="entry name" value="RmlC-like_jellyroll"/>
</dbReference>
<gene>
    <name evidence="15" type="ORF">NB231_10183</name>
</gene>
<dbReference type="InterPro" id="IPR005074">
    <property type="entry name" value="Peptidase_C39"/>
</dbReference>
<evidence type="ECO:0000256" key="7">
    <source>
        <dbReference type="ARBA" id="ARBA00022840"/>
    </source>
</evidence>
<evidence type="ECO:0000256" key="6">
    <source>
        <dbReference type="ARBA" id="ARBA00022801"/>
    </source>
</evidence>
<feature type="transmembrane region" description="Helical" evidence="10">
    <location>
        <begin position="586"/>
        <end position="611"/>
    </location>
</feature>
<comment type="caution">
    <text evidence="15">The sequence shown here is derived from an EMBL/GenBank/DDBJ whole genome shotgun (WGS) entry which is preliminary data.</text>
</comment>
<feature type="domain" description="Cyclic nucleotide-binding" evidence="11">
    <location>
        <begin position="35"/>
        <end position="137"/>
    </location>
</feature>
<accession>A4BNL4</accession>
<dbReference type="PROSITE" id="PS50042">
    <property type="entry name" value="CNMP_BINDING_3"/>
    <property type="match status" value="2"/>
</dbReference>
<dbReference type="SUPFAM" id="SSF51206">
    <property type="entry name" value="cAMP-binding domain-like"/>
    <property type="match status" value="2"/>
</dbReference>
<dbReference type="PROSITE" id="PS50929">
    <property type="entry name" value="ABC_TM1F"/>
    <property type="match status" value="1"/>
</dbReference>
<evidence type="ECO:0000259" key="12">
    <source>
        <dbReference type="PROSITE" id="PS50893"/>
    </source>
</evidence>
<dbReference type="CDD" id="cd18568">
    <property type="entry name" value="ABC_6TM_HetC_like"/>
    <property type="match status" value="1"/>
</dbReference>
<feature type="domain" description="ABC transmembrane type-1" evidence="13">
    <location>
        <begin position="482"/>
        <end position="758"/>
    </location>
</feature>
<dbReference type="InterPro" id="IPR000595">
    <property type="entry name" value="cNMP-bd_dom"/>
</dbReference>
<name>A4BNL4_9GAMM</name>
<dbReference type="EMBL" id="AAOF01000002">
    <property type="protein sequence ID" value="EAR22813.1"/>
    <property type="molecule type" value="Genomic_DNA"/>
</dbReference>
<feature type="transmembrane region" description="Helical" evidence="10">
    <location>
        <begin position="702"/>
        <end position="723"/>
    </location>
</feature>
<dbReference type="SMART" id="SM00100">
    <property type="entry name" value="cNMP"/>
    <property type="match status" value="2"/>
</dbReference>
<keyword evidence="6" id="KW-0378">Hydrolase</keyword>
<dbReference type="GO" id="GO:0008233">
    <property type="term" value="F:peptidase activity"/>
    <property type="evidence" value="ECO:0007669"/>
    <property type="project" value="InterPro"/>
</dbReference>
<keyword evidence="5" id="KW-0547">Nucleotide-binding</keyword>
<dbReference type="SUPFAM" id="SSF90123">
    <property type="entry name" value="ABC transporter transmembrane region"/>
    <property type="match status" value="1"/>
</dbReference>
<evidence type="ECO:0000256" key="8">
    <source>
        <dbReference type="ARBA" id="ARBA00022989"/>
    </source>
</evidence>
<proteinExistence type="predicted"/>
<dbReference type="InterPro" id="IPR036640">
    <property type="entry name" value="ABC1_TM_sf"/>
</dbReference>
<dbReference type="PANTHER" id="PTHR43394">
    <property type="entry name" value="ATP-DEPENDENT PERMEASE MDL1, MITOCHONDRIAL"/>
    <property type="match status" value="1"/>
</dbReference>
<dbReference type="GO" id="GO:0016887">
    <property type="term" value="F:ATP hydrolysis activity"/>
    <property type="evidence" value="ECO:0007669"/>
    <property type="project" value="InterPro"/>
</dbReference>
<dbReference type="Pfam" id="PF00664">
    <property type="entry name" value="ABC_membrane"/>
    <property type="match status" value="1"/>
</dbReference>
<dbReference type="InterPro" id="IPR011527">
    <property type="entry name" value="ABC1_TM_dom"/>
</dbReference>
<dbReference type="Pfam" id="PF03412">
    <property type="entry name" value="Peptidase_C39"/>
    <property type="match status" value="1"/>
</dbReference>
<evidence type="ECO:0000313" key="15">
    <source>
        <dbReference type="EMBL" id="EAR22813.1"/>
    </source>
</evidence>
<dbReference type="SUPFAM" id="SSF52540">
    <property type="entry name" value="P-loop containing nucleoside triphosphate hydrolases"/>
    <property type="match status" value="1"/>
</dbReference>
<feature type="domain" description="Cyclic nucleotide-binding" evidence="11">
    <location>
        <begin position="166"/>
        <end position="277"/>
    </location>
</feature>
<dbReference type="InterPro" id="IPR027417">
    <property type="entry name" value="P-loop_NTPase"/>
</dbReference>
<feature type="domain" description="ABC transporter" evidence="12">
    <location>
        <begin position="794"/>
        <end position="1030"/>
    </location>
</feature>
<evidence type="ECO:0000259" key="11">
    <source>
        <dbReference type="PROSITE" id="PS50042"/>
    </source>
</evidence>
<keyword evidence="2" id="KW-0813">Transport</keyword>
<evidence type="ECO:0000313" key="16">
    <source>
        <dbReference type="Proteomes" id="UP000003374"/>
    </source>
</evidence>
<dbReference type="HOGENOM" id="CLU_000604_95_3_6"/>
<dbReference type="GO" id="GO:0015421">
    <property type="term" value="F:ABC-type oligopeptide transporter activity"/>
    <property type="evidence" value="ECO:0007669"/>
    <property type="project" value="TreeGrafter"/>
</dbReference>
<evidence type="ECO:0000256" key="3">
    <source>
        <dbReference type="ARBA" id="ARBA00022475"/>
    </source>
</evidence>
<dbReference type="Gene3D" id="2.60.120.10">
    <property type="entry name" value="Jelly Rolls"/>
    <property type="match status" value="2"/>
</dbReference>
<dbReference type="PROSITE" id="PS50990">
    <property type="entry name" value="PEPTIDASE_C39"/>
    <property type="match status" value="1"/>
</dbReference>
<dbReference type="InterPro" id="IPR018490">
    <property type="entry name" value="cNMP-bd_dom_sf"/>
</dbReference>
<keyword evidence="4 10" id="KW-0812">Transmembrane</keyword>
<reference evidence="15 16" key="1">
    <citation type="submission" date="2006-02" db="EMBL/GenBank/DDBJ databases">
        <authorList>
            <person name="Waterbury J."/>
            <person name="Ferriera S."/>
            <person name="Johnson J."/>
            <person name="Kravitz S."/>
            <person name="Halpern A."/>
            <person name="Remington K."/>
            <person name="Beeson K."/>
            <person name="Tran B."/>
            <person name="Rogers Y.-H."/>
            <person name="Friedman R."/>
            <person name="Venter J.C."/>
        </authorList>
    </citation>
    <scope>NUCLEOTIDE SEQUENCE [LARGE SCALE GENOMIC DNA]</scope>
    <source>
        <strain evidence="15 16">Nb-231</strain>
    </source>
</reference>
<dbReference type="InterPro" id="IPR039421">
    <property type="entry name" value="Type_1_exporter"/>
</dbReference>
<evidence type="ECO:0000256" key="4">
    <source>
        <dbReference type="ARBA" id="ARBA00022692"/>
    </source>
</evidence>
<evidence type="ECO:0000259" key="14">
    <source>
        <dbReference type="PROSITE" id="PS50990"/>
    </source>
</evidence>